<evidence type="ECO:0000256" key="3">
    <source>
        <dbReference type="ARBA" id="ARBA00023002"/>
    </source>
</evidence>
<gene>
    <name evidence="4" type="ORF">CDD82_5988</name>
</gene>
<evidence type="ECO:0000313" key="4">
    <source>
        <dbReference type="EMBL" id="PHH72422.1"/>
    </source>
</evidence>
<dbReference type="Gene3D" id="3.40.50.720">
    <property type="entry name" value="NAD(P)-binding Rossmann-like Domain"/>
    <property type="match status" value="1"/>
</dbReference>
<comment type="similarity">
    <text evidence="1">Belongs to the NmrA-type oxidoreductase family. Isoflavone reductase subfamily.</text>
</comment>
<dbReference type="OrthoDB" id="419598at2759"/>
<reference evidence="4 5" key="1">
    <citation type="submission" date="2017-06" db="EMBL/GenBank/DDBJ databases">
        <title>Ant-infecting Ophiocordyceps genomes reveal a high diversity of potential behavioral manipulation genes and a possible major role for enterotoxins.</title>
        <authorList>
            <person name="De Bekker C."/>
            <person name="Evans H.C."/>
            <person name="Brachmann A."/>
            <person name="Hughes D.P."/>
        </authorList>
    </citation>
    <scope>NUCLEOTIDE SEQUENCE [LARGE SCALE GENOMIC DNA]</scope>
    <source>
        <strain evidence="4 5">1348a</strain>
    </source>
</reference>
<keyword evidence="3" id="KW-0560">Oxidoreductase</keyword>
<dbReference type="PANTHER" id="PTHR47706:SF4">
    <property type="entry name" value="NMRA-LIKE DOMAIN-CONTAINING PROTEIN"/>
    <property type="match status" value="1"/>
</dbReference>
<name>A0A2C5YYI0_9HYPO</name>
<dbReference type="AlphaFoldDB" id="A0A2C5YYI0"/>
<dbReference type="GO" id="GO:0016491">
    <property type="term" value="F:oxidoreductase activity"/>
    <property type="evidence" value="ECO:0007669"/>
    <property type="project" value="UniProtKB-KW"/>
</dbReference>
<evidence type="ECO:0000256" key="1">
    <source>
        <dbReference type="ARBA" id="ARBA00005725"/>
    </source>
</evidence>
<proteinExistence type="inferred from homology"/>
<comment type="caution">
    <text evidence="4">The sequence shown here is derived from an EMBL/GenBank/DDBJ whole genome shotgun (WGS) entry which is preliminary data.</text>
</comment>
<protein>
    <submittedName>
        <fullName evidence="4">Uncharacterized protein</fullName>
    </submittedName>
</protein>
<evidence type="ECO:0000256" key="2">
    <source>
        <dbReference type="ARBA" id="ARBA00022857"/>
    </source>
</evidence>
<dbReference type="PANTHER" id="PTHR47706">
    <property type="entry name" value="NMRA-LIKE FAMILY PROTEIN"/>
    <property type="match status" value="1"/>
</dbReference>
<dbReference type="SUPFAM" id="SSF51735">
    <property type="entry name" value="NAD(P)-binding Rossmann-fold domains"/>
    <property type="match status" value="1"/>
</dbReference>
<accession>A0A2C5YYI0</accession>
<dbReference type="InterPro" id="IPR036291">
    <property type="entry name" value="NAD(P)-bd_dom_sf"/>
</dbReference>
<dbReference type="Proteomes" id="UP000224854">
    <property type="component" value="Unassembled WGS sequence"/>
</dbReference>
<dbReference type="EMBL" id="NJEU01000585">
    <property type="protein sequence ID" value="PHH72422.1"/>
    <property type="molecule type" value="Genomic_DNA"/>
</dbReference>
<keyword evidence="5" id="KW-1185">Reference proteome</keyword>
<evidence type="ECO:0000313" key="5">
    <source>
        <dbReference type="Proteomes" id="UP000224854"/>
    </source>
</evidence>
<keyword evidence="2" id="KW-0521">NADP</keyword>
<dbReference type="Gene3D" id="3.90.25.10">
    <property type="entry name" value="UDP-galactose 4-epimerase, domain 1"/>
    <property type="match status" value="1"/>
</dbReference>
<sequence>MRVAIAGAGDLARYLCDEFIKAGHEIVILSRSHRPYLDGLPITQVITDYSLDSLRTPLADCQVLISTIGDFTSSNVNVHCAMLQACQQSPQCKRFIPSEFGGDIESFPDQPSFVYPARKDIRKALQDQTDVEWTLVANGWLADYTVPSQNRYIRDIDNLCPINLTGGSIVVPGSGREPIDLTWARDVAKALAELVNKPAWEPYTFISGERTCWNHVASIVQQRYGQKITMSHQSLTEIVECARAAKDQDALLVAESQLYSLSHASALPEDRVQAQRSKYFPGLHFRTLQEGLAALDGDSDIIV</sequence>
<organism evidence="4 5">
    <name type="scientific">Ophiocordyceps australis</name>
    <dbReference type="NCBI Taxonomy" id="1399860"/>
    <lineage>
        <taxon>Eukaryota</taxon>
        <taxon>Fungi</taxon>
        <taxon>Dikarya</taxon>
        <taxon>Ascomycota</taxon>
        <taxon>Pezizomycotina</taxon>
        <taxon>Sordariomycetes</taxon>
        <taxon>Hypocreomycetidae</taxon>
        <taxon>Hypocreales</taxon>
        <taxon>Ophiocordycipitaceae</taxon>
        <taxon>Ophiocordyceps</taxon>
    </lineage>
</organism>
<dbReference type="InterPro" id="IPR051609">
    <property type="entry name" value="NmrA/Isoflavone_reductase-like"/>
</dbReference>